<sequence length="334" mass="36569">MSKAKIPTTGSRSALDNSIAAFLEKFPDLHLGGRGDFHEERADHLEVFGIHNIPRENQHSIHKVEHTAISGPYGTIPIRVLYPSSGQQAREKRTAVALIYFHGGGYTVGSVDEFENGLRLLAEESSLQVYAVEYKLAPEHTYPVQLDEYDAVIDASQGDFGKARGVQCVLGGGDSAGGNMTAAISLRRKDEGKKPLIAQILFYPEARIPFDTPAAVENNTGYYLECNGIFSFADHYLPRGTPPNHRYISPGMQSVDDLKGLPPVAVYTSGFDPLRDVGVEYASKLEQAGNKVIWRHHDSKTHGWLQMTAWSDSAVDAVKGAAKDIRTLAYGPTK</sequence>
<comment type="caution">
    <text evidence="1">The sequence shown here is derived from an EMBL/GenBank/DDBJ whole genome shotgun (WGS) entry which is preliminary data.</text>
</comment>
<evidence type="ECO:0000313" key="2">
    <source>
        <dbReference type="Proteomes" id="UP001281147"/>
    </source>
</evidence>
<protein>
    <submittedName>
        <fullName evidence="1">Uncharacterized protein</fullName>
    </submittedName>
</protein>
<dbReference type="Proteomes" id="UP001281147">
    <property type="component" value="Unassembled WGS sequence"/>
</dbReference>
<gene>
    <name evidence="1" type="ORF">LTR37_005618</name>
</gene>
<name>A0ACC3NKC6_9PEZI</name>
<accession>A0ACC3NKC6</accession>
<reference evidence="1" key="1">
    <citation type="submission" date="2023-07" db="EMBL/GenBank/DDBJ databases">
        <title>Black Yeasts Isolated from many extreme environments.</title>
        <authorList>
            <person name="Coleine C."/>
            <person name="Stajich J.E."/>
            <person name="Selbmann L."/>
        </authorList>
    </citation>
    <scope>NUCLEOTIDE SEQUENCE</scope>
    <source>
        <strain evidence="1">CCFEE 5714</strain>
    </source>
</reference>
<organism evidence="1 2">
    <name type="scientific">Vermiconidia calcicola</name>
    <dbReference type="NCBI Taxonomy" id="1690605"/>
    <lineage>
        <taxon>Eukaryota</taxon>
        <taxon>Fungi</taxon>
        <taxon>Dikarya</taxon>
        <taxon>Ascomycota</taxon>
        <taxon>Pezizomycotina</taxon>
        <taxon>Dothideomycetes</taxon>
        <taxon>Dothideomycetidae</taxon>
        <taxon>Mycosphaerellales</taxon>
        <taxon>Extremaceae</taxon>
        <taxon>Vermiconidia</taxon>
    </lineage>
</organism>
<dbReference type="EMBL" id="JAUTXU010000035">
    <property type="protein sequence ID" value="KAK3717846.1"/>
    <property type="molecule type" value="Genomic_DNA"/>
</dbReference>
<keyword evidence="2" id="KW-1185">Reference proteome</keyword>
<evidence type="ECO:0000313" key="1">
    <source>
        <dbReference type="EMBL" id="KAK3717846.1"/>
    </source>
</evidence>
<proteinExistence type="predicted"/>